<keyword evidence="1" id="KW-1133">Transmembrane helix</keyword>
<dbReference type="SUPFAM" id="SSF52833">
    <property type="entry name" value="Thioredoxin-like"/>
    <property type="match status" value="1"/>
</dbReference>
<proteinExistence type="predicted"/>
<evidence type="ECO:0000256" key="1">
    <source>
        <dbReference type="SAM" id="Phobius"/>
    </source>
</evidence>
<dbReference type="AlphaFoldDB" id="A0A179ETZ0"/>
<dbReference type="Pfam" id="PF20207">
    <property type="entry name" value="DUF6568"/>
    <property type="match status" value="1"/>
</dbReference>
<name>A0A179ETZ0_ENTTH</name>
<dbReference type="CDD" id="cd02947">
    <property type="entry name" value="TRX_family"/>
    <property type="match status" value="1"/>
</dbReference>
<sequence length="143" mass="16750">MLAKRRKSVVLLFIIFLISSIVYFYANQKEKNFNPLTNVNNDQIQKLITNANTEYIYVGRPTCEECQNFLPKLKSVLIKKEQKIFYYNIDNAREENQDKLVQELNKLDIKIVPTILYVENGKVSKKLEGDINKNKLEQFLTDG</sequence>
<dbReference type="Gene3D" id="3.40.30.10">
    <property type="entry name" value="Glutaredoxin"/>
    <property type="match status" value="1"/>
</dbReference>
<reference evidence="2 3" key="1">
    <citation type="submission" date="2016-04" db="EMBL/GenBank/DDBJ databases">
        <title>Draft genome of an Enterococcus thailandicus strain isolated from bovine feces.</title>
        <authorList>
            <person name="Beukers A.G."/>
            <person name="Zaheer R."/>
            <person name="Goji N."/>
            <person name="Cook S.R."/>
            <person name="Amoako K."/>
            <person name="Chaves A.V."/>
            <person name="Ward M.P."/>
            <person name="Mcallister T.A."/>
        </authorList>
    </citation>
    <scope>NUCLEOTIDE SEQUENCE [LARGE SCALE GENOMIC DNA]</scope>
    <source>
        <strain evidence="2 3">F0711D 46</strain>
    </source>
</reference>
<dbReference type="InterPro" id="IPR036249">
    <property type="entry name" value="Thioredoxin-like_sf"/>
</dbReference>
<protein>
    <submittedName>
        <fullName evidence="2">Uncharacterized protein</fullName>
    </submittedName>
</protein>
<feature type="transmembrane region" description="Helical" evidence="1">
    <location>
        <begin position="9"/>
        <end position="26"/>
    </location>
</feature>
<accession>A0A179ETZ0</accession>
<dbReference type="InterPro" id="IPR046698">
    <property type="entry name" value="PedC-like"/>
</dbReference>
<gene>
    <name evidence="2" type="ORF">A6E74_11820</name>
</gene>
<evidence type="ECO:0000313" key="3">
    <source>
        <dbReference type="Proteomes" id="UP000078516"/>
    </source>
</evidence>
<organism evidence="2 3">
    <name type="scientific">Enterococcus thailandicus</name>
    <dbReference type="NCBI Taxonomy" id="417368"/>
    <lineage>
        <taxon>Bacteria</taxon>
        <taxon>Bacillati</taxon>
        <taxon>Bacillota</taxon>
        <taxon>Bacilli</taxon>
        <taxon>Lactobacillales</taxon>
        <taxon>Enterococcaceae</taxon>
        <taxon>Enterococcus</taxon>
    </lineage>
</organism>
<keyword evidence="1" id="KW-0472">Membrane</keyword>
<evidence type="ECO:0000313" key="2">
    <source>
        <dbReference type="EMBL" id="OAQ56668.1"/>
    </source>
</evidence>
<keyword evidence="1" id="KW-0812">Transmembrane</keyword>
<dbReference type="RefSeq" id="WP_067481558.1">
    <property type="nucleotide sequence ID" value="NZ_JAQELK010000003.1"/>
</dbReference>
<comment type="caution">
    <text evidence="2">The sequence shown here is derived from an EMBL/GenBank/DDBJ whole genome shotgun (WGS) entry which is preliminary data.</text>
</comment>
<keyword evidence="3" id="KW-1185">Reference proteome</keyword>
<dbReference type="EMBL" id="LWMN01000003">
    <property type="protein sequence ID" value="OAQ56668.1"/>
    <property type="molecule type" value="Genomic_DNA"/>
</dbReference>
<dbReference type="Proteomes" id="UP000078516">
    <property type="component" value="Unassembled WGS sequence"/>
</dbReference>